<accession>A0A5C4LDP7</accession>
<comment type="caution">
    <text evidence="2">The sequence shown here is derived from an EMBL/GenBank/DDBJ whole genome shotgun (WGS) entry which is preliminary data.</text>
</comment>
<protein>
    <recommendedName>
        <fullName evidence="4">Scaffolding protein</fullName>
    </recommendedName>
</protein>
<feature type="region of interest" description="Disordered" evidence="1">
    <location>
        <begin position="275"/>
        <end position="312"/>
    </location>
</feature>
<sequence>MSEQANEPFDAVAAFESILSDPNGAADDREELETDAETDEVEAQEDPEDDASDESDAEGDSDTDEAGDGEDLDEEVLVTVKIDGKTEKVALKELRNGYQRNAVFSQKTMALAEERKAFHAEQEAIRQERAQYAYLLDALNRQVSTATAQEPTPEQWEYLKQTNPQGYAIAKLEFNELRDKQAAIHTEQQRLAYEAQAQQAAEFQATVAQERDLLLQKHPEFRNEKVWQKARKELREFGRDVMGFSEEELNYAADHRAVSALYVAMKAHRAANAKAEPVKSEAKRVPVGSVAATPRKPNAFESANKRLKSSGSLSDAAEALRHLI</sequence>
<reference evidence="2 3" key="1">
    <citation type="submission" date="2019-06" db="EMBL/GenBank/DDBJ databases">
        <title>Genome of Methylobacterium sp. 17Sr1-39.</title>
        <authorList>
            <person name="Seo T."/>
        </authorList>
    </citation>
    <scope>NUCLEOTIDE SEQUENCE [LARGE SCALE GENOMIC DNA]</scope>
    <source>
        <strain evidence="2 3">17Sr1-39</strain>
    </source>
</reference>
<evidence type="ECO:0000256" key="1">
    <source>
        <dbReference type="SAM" id="MobiDB-lite"/>
    </source>
</evidence>
<keyword evidence="3" id="KW-1185">Reference proteome</keyword>
<feature type="compositionally biased region" description="Acidic residues" evidence="1">
    <location>
        <begin position="28"/>
        <end position="75"/>
    </location>
</feature>
<dbReference type="Proteomes" id="UP000305267">
    <property type="component" value="Unassembled WGS sequence"/>
</dbReference>
<proteinExistence type="predicted"/>
<dbReference type="AlphaFoldDB" id="A0A5C4LDP7"/>
<evidence type="ECO:0008006" key="4">
    <source>
        <dbReference type="Google" id="ProtNLM"/>
    </source>
</evidence>
<dbReference type="RefSeq" id="WP_139037911.1">
    <property type="nucleotide sequence ID" value="NZ_VDDA01000011.1"/>
</dbReference>
<organism evidence="2 3">
    <name type="scientific">Methylobacterium terricola</name>
    <dbReference type="NCBI Taxonomy" id="2583531"/>
    <lineage>
        <taxon>Bacteria</taxon>
        <taxon>Pseudomonadati</taxon>
        <taxon>Pseudomonadota</taxon>
        <taxon>Alphaproteobacteria</taxon>
        <taxon>Hyphomicrobiales</taxon>
        <taxon>Methylobacteriaceae</taxon>
        <taxon>Methylobacterium</taxon>
    </lineage>
</organism>
<dbReference type="EMBL" id="VDDA01000011">
    <property type="protein sequence ID" value="TNC10844.1"/>
    <property type="molecule type" value="Genomic_DNA"/>
</dbReference>
<name>A0A5C4LDP7_9HYPH</name>
<gene>
    <name evidence="2" type="ORF">FF100_22090</name>
</gene>
<evidence type="ECO:0000313" key="2">
    <source>
        <dbReference type="EMBL" id="TNC10844.1"/>
    </source>
</evidence>
<evidence type="ECO:0000313" key="3">
    <source>
        <dbReference type="Proteomes" id="UP000305267"/>
    </source>
</evidence>
<feature type="region of interest" description="Disordered" evidence="1">
    <location>
        <begin position="1"/>
        <end position="75"/>
    </location>
</feature>